<name>A0A9D4APE9_9SAUR</name>
<protein>
    <submittedName>
        <fullName evidence="2">Uncharacterized protein</fullName>
    </submittedName>
</protein>
<evidence type="ECO:0000313" key="2">
    <source>
        <dbReference type="EMBL" id="KAH1165673.1"/>
    </source>
</evidence>
<dbReference type="Proteomes" id="UP000827986">
    <property type="component" value="Unassembled WGS sequence"/>
</dbReference>
<evidence type="ECO:0000313" key="3">
    <source>
        <dbReference type="Proteomes" id="UP000827986"/>
    </source>
</evidence>
<dbReference type="AlphaFoldDB" id="A0A9D4APE9"/>
<sequence>MGLGQEPKTDPVSTFVLVALDSAWLVHTTGWGLQGKLCFVSAGIFISLATSKECIHATSTGDGYRSLGLLGGSMDAAAHSCMPGAGWGFQPSVEAERLDAVWKWVTGAVSLWDRFLYIAQSVYRPPREGDSPSGLPSAGPQDTHSRDFIMKHANETRLPWTGWHGPSGG</sequence>
<reference evidence="2" key="1">
    <citation type="submission" date="2021-09" db="EMBL/GenBank/DDBJ databases">
        <title>The genome of Mauremys mutica provides insights into the evolution of semi-aquatic lifestyle.</title>
        <authorList>
            <person name="Gong S."/>
            <person name="Gao Y."/>
        </authorList>
    </citation>
    <scope>NUCLEOTIDE SEQUENCE</scope>
    <source>
        <strain evidence="2">MM-2020</strain>
        <tissue evidence="2">Muscle</tissue>
    </source>
</reference>
<accession>A0A9D4APE9</accession>
<organism evidence="2 3">
    <name type="scientific">Mauremys mutica</name>
    <name type="common">yellowpond turtle</name>
    <dbReference type="NCBI Taxonomy" id="74926"/>
    <lineage>
        <taxon>Eukaryota</taxon>
        <taxon>Metazoa</taxon>
        <taxon>Chordata</taxon>
        <taxon>Craniata</taxon>
        <taxon>Vertebrata</taxon>
        <taxon>Euteleostomi</taxon>
        <taxon>Archelosauria</taxon>
        <taxon>Testudinata</taxon>
        <taxon>Testudines</taxon>
        <taxon>Cryptodira</taxon>
        <taxon>Durocryptodira</taxon>
        <taxon>Testudinoidea</taxon>
        <taxon>Geoemydidae</taxon>
        <taxon>Geoemydinae</taxon>
        <taxon>Mauremys</taxon>
    </lineage>
</organism>
<evidence type="ECO:0000256" key="1">
    <source>
        <dbReference type="SAM" id="MobiDB-lite"/>
    </source>
</evidence>
<feature type="region of interest" description="Disordered" evidence="1">
    <location>
        <begin position="126"/>
        <end position="145"/>
    </location>
</feature>
<gene>
    <name evidence="2" type="ORF">KIL84_023232</name>
</gene>
<proteinExistence type="predicted"/>
<dbReference type="EMBL" id="JAHDVG010000488">
    <property type="protein sequence ID" value="KAH1165673.1"/>
    <property type="molecule type" value="Genomic_DNA"/>
</dbReference>
<keyword evidence="3" id="KW-1185">Reference proteome</keyword>
<comment type="caution">
    <text evidence="2">The sequence shown here is derived from an EMBL/GenBank/DDBJ whole genome shotgun (WGS) entry which is preliminary data.</text>
</comment>